<evidence type="ECO:0000313" key="3">
    <source>
        <dbReference type="Proteomes" id="UP000265520"/>
    </source>
</evidence>
<proteinExistence type="predicted"/>
<protein>
    <submittedName>
        <fullName evidence="2">Uncharacterized protein</fullName>
    </submittedName>
</protein>
<name>A0A392S892_9FABA</name>
<feature type="non-terminal residue" evidence="2">
    <location>
        <position position="111"/>
    </location>
</feature>
<feature type="region of interest" description="Disordered" evidence="1">
    <location>
        <begin position="34"/>
        <end position="53"/>
    </location>
</feature>
<comment type="caution">
    <text evidence="2">The sequence shown here is derived from an EMBL/GenBank/DDBJ whole genome shotgun (WGS) entry which is preliminary data.</text>
</comment>
<dbReference type="EMBL" id="LXQA010327233">
    <property type="protein sequence ID" value="MCI44190.1"/>
    <property type="molecule type" value="Genomic_DNA"/>
</dbReference>
<dbReference type="AlphaFoldDB" id="A0A392S892"/>
<dbReference type="Proteomes" id="UP000265520">
    <property type="component" value="Unassembled WGS sequence"/>
</dbReference>
<keyword evidence="3" id="KW-1185">Reference proteome</keyword>
<organism evidence="2 3">
    <name type="scientific">Trifolium medium</name>
    <dbReference type="NCBI Taxonomy" id="97028"/>
    <lineage>
        <taxon>Eukaryota</taxon>
        <taxon>Viridiplantae</taxon>
        <taxon>Streptophyta</taxon>
        <taxon>Embryophyta</taxon>
        <taxon>Tracheophyta</taxon>
        <taxon>Spermatophyta</taxon>
        <taxon>Magnoliopsida</taxon>
        <taxon>eudicotyledons</taxon>
        <taxon>Gunneridae</taxon>
        <taxon>Pentapetalae</taxon>
        <taxon>rosids</taxon>
        <taxon>fabids</taxon>
        <taxon>Fabales</taxon>
        <taxon>Fabaceae</taxon>
        <taxon>Papilionoideae</taxon>
        <taxon>50 kb inversion clade</taxon>
        <taxon>NPAAA clade</taxon>
        <taxon>Hologalegina</taxon>
        <taxon>IRL clade</taxon>
        <taxon>Trifolieae</taxon>
        <taxon>Trifolium</taxon>
    </lineage>
</organism>
<feature type="non-terminal residue" evidence="2">
    <location>
        <position position="1"/>
    </location>
</feature>
<reference evidence="2 3" key="1">
    <citation type="journal article" date="2018" name="Front. Plant Sci.">
        <title>Red Clover (Trifolium pratense) and Zigzag Clover (T. medium) - A Picture of Genomic Similarities and Differences.</title>
        <authorList>
            <person name="Dluhosova J."/>
            <person name="Istvanek J."/>
            <person name="Nedelnik J."/>
            <person name="Repkova J."/>
        </authorList>
    </citation>
    <scope>NUCLEOTIDE SEQUENCE [LARGE SCALE GENOMIC DNA]</scope>
    <source>
        <strain evidence="3">cv. 10/8</strain>
        <tissue evidence="2">Leaf</tissue>
    </source>
</reference>
<sequence>DADWKTFFIALVRRFGKRNYGGVVEEKLIGADESNTQALSEKRNEVDPNGDVNGNGYENQILCSGAYSNESMTEFDVAAKKIEADRTRMSVTENHKMVVDIPPPSGSPAKE</sequence>
<evidence type="ECO:0000256" key="1">
    <source>
        <dbReference type="SAM" id="MobiDB-lite"/>
    </source>
</evidence>
<accession>A0A392S892</accession>
<evidence type="ECO:0000313" key="2">
    <source>
        <dbReference type="EMBL" id="MCI44190.1"/>
    </source>
</evidence>